<reference evidence="5" key="1">
    <citation type="submission" date="2025-08" db="UniProtKB">
        <authorList>
            <consortium name="RefSeq"/>
        </authorList>
    </citation>
    <scope>IDENTIFICATION</scope>
    <source>
        <tissue evidence="5">Spleen</tissue>
    </source>
</reference>
<feature type="region of interest" description="Disordered" evidence="2">
    <location>
        <begin position="31"/>
        <end position="114"/>
    </location>
</feature>
<dbReference type="PANTHER" id="PTHR22736:SF2">
    <property type="entry name" value="COILED-COIL DOMAIN-CONTAINING PROTEIN 66"/>
    <property type="match status" value="1"/>
</dbReference>
<accession>A0A6P5IVS0</accession>
<feature type="compositionally biased region" description="Polar residues" evidence="2">
    <location>
        <begin position="56"/>
        <end position="77"/>
    </location>
</feature>
<organism evidence="4 5">
    <name type="scientific">Phascolarctos cinereus</name>
    <name type="common">Koala</name>
    <dbReference type="NCBI Taxonomy" id="38626"/>
    <lineage>
        <taxon>Eukaryota</taxon>
        <taxon>Metazoa</taxon>
        <taxon>Chordata</taxon>
        <taxon>Craniata</taxon>
        <taxon>Vertebrata</taxon>
        <taxon>Euteleostomi</taxon>
        <taxon>Mammalia</taxon>
        <taxon>Metatheria</taxon>
        <taxon>Diprotodontia</taxon>
        <taxon>Phascolarctidae</taxon>
        <taxon>Phascolarctos</taxon>
    </lineage>
</organism>
<feature type="compositionally biased region" description="Basic and acidic residues" evidence="2">
    <location>
        <begin position="96"/>
        <end position="106"/>
    </location>
</feature>
<feature type="compositionally biased region" description="Basic and acidic residues" evidence="2">
    <location>
        <begin position="743"/>
        <end position="754"/>
    </location>
</feature>
<feature type="region of interest" description="Disordered" evidence="2">
    <location>
        <begin position="470"/>
        <end position="522"/>
    </location>
</feature>
<feature type="region of interest" description="Disordered" evidence="2">
    <location>
        <begin position="683"/>
        <end position="716"/>
    </location>
</feature>
<sequence length="1042" mass="118333">MNLGDGLKLETELLDGKTKLILASYERKPKTAMKMGNKAKIPKQPLRTPPTGHVLKSTQNTNGRSESLLQKSRTPSEASLAKGDKRMIFSPTTSFSKEDTDNDHPGVQRNIPAETPNLWRTKNYKQSAVFKQKPQKKHLTVEDLRNSLVCLTEEQLQQILMAVSQGNKPVSQIENGKKEEKCQNNLHFNHLPKESKDENVMGLLQKAENVSPIPDENNSILNKKQKTSKQCEQKIAIKSVWRPADMFSTLGEREREKSLLEAKKFQWRKELDEQVALKKKEKEASEEQKKRPWARSGDARLLWDSFQKAEGSQSSTSPSSVLSGSPSPGLAARPGGASMPGTSQTLQMTSPAEVNSAADETPGVKSISRGESALPDSCCGARGKPSTFSSPDVPAAIRTAFVLGEAAPLEHPFSAMKREQQRKWIEELNKQKEEDKLRKLQERVIYSKGEEHDRWAMHFDSLKLYPNSQSQLSSRATQKQPDYFCLSPDTQEMTDVSSPYTPLSGSQLGPSEEENSGKSVQDTAPAVIEKTNFLRSMTALLDPAQIEERDRRRQKQLEHQKAITAQVEEKRRKKQLEEQQRRQEEEEEERRLAQEREQMRRRFEEDLLQQRRKEEMMTLKTNELYQTMQKAQELAQRLKQEQRIRQLEQKGHDISNLLRNLGGEAMSAEQSLDQVSAKVSQGINTAASPRKDTAVQTEDLHTGRATSAEAHAEPVTEGTLTHLLSPEISVELDRQFNSKKSKKEMLTEDKKAPLEKENSCRNNLYDQFARTEKQKKHKGKCAKRPDWNINKPAKRYVPASERYPKHLQRQREEKKVRRQMELLQLLERNTPGCLSGPRDISPGSTNEEADSRAKGPRGHKEEELKKINSSKERSESPPVPAVKNRLQQTQLKQTNTVHPPELPHFIPYVRTNEIYCLDSDVPSSRPSAYDPQNPYLNDSDYREQMIDSDKLRDPLLNPNLVKNRDRQQAILKGLSDLRQPMTDQVSENAIISTRWDDQPLPSLLNPPSLGIVKSQTTKPPERVTAGLTFVQTGLGCSSWKFF</sequence>
<dbReference type="GO" id="GO:0008017">
    <property type="term" value="F:microtubule binding"/>
    <property type="evidence" value="ECO:0007669"/>
    <property type="project" value="TreeGrafter"/>
</dbReference>
<feature type="compositionally biased region" description="Polar residues" evidence="2">
    <location>
        <begin position="340"/>
        <end position="353"/>
    </location>
</feature>
<feature type="compositionally biased region" description="Polar residues" evidence="2">
    <location>
        <begin position="488"/>
        <end position="509"/>
    </location>
</feature>
<dbReference type="PANTHER" id="PTHR22736">
    <property type="entry name" value="COILED-COIL DOMAIN-CONTAINING PROTEIN 66"/>
    <property type="match status" value="1"/>
</dbReference>
<evidence type="ECO:0000313" key="4">
    <source>
        <dbReference type="Proteomes" id="UP000515140"/>
    </source>
</evidence>
<dbReference type="InterPro" id="IPR040467">
    <property type="entry name" value="CCDC66_dom"/>
</dbReference>
<feature type="domain" description="CCDC66" evidence="3">
    <location>
        <begin position="506"/>
        <end position="656"/>
    </location>
</feature>
<evidence type="ECO:0000259" key="3">
    <source>
        <dbReference type="Pfam" id="PF15236"/>
    </source>
</evidence>
<dbReference type="GO" id="GO:0060271">
    <property type="term" value="P:cilium assembly"/>
    <property type="evidence" value="ECO:0007669"/>
    <property type="project" value="TreeGrafter"/>
</dbReference>
<feature type="compositionally biased region" description="Low complexity" evidence="2">
    <location>
        <begin position="311"/>
        <end position="329"/>
    </location>
</feature>
<feature type="region of interest" description="Disordered" evidence="2">
    <location>
        <begin position="276"/>
        <end position="391"/>
    </location>
</feature>
<evidence type="ECO:0000256" key="2">
    <source>
        <dbReference type="SAM" id="MobiDB-lite"/>
    </source>
</evidence>
<protein>
    <submittedName>
        <fullName evidence="5">Coiled-coil domain-containing protein 66 isoform X2</fullName>
    </submittedName>
</protein>
<feature type="compositionally biased region" description="Basic and acidic residues" evidence="2">
    <location>
        <begin position="849"/>
        <end position="875"/>
    </location>
</feature>
<dbReference type="InParanoid" id="A0A6P5IVS0"/>
<proteinExistence type="predicted"/>
<dbReference type="AlphaFoldDB" id="A0A6P5IVS0"/>
<feature type="compositionally biased region" description="Basic and acidic residues" evidence="2">
    <location>
        <begin position="689"/>
        <end position="702"/>
    </location>
</feature>
<dbReference type="GeneID" id="110197026"/>
<feature type="coiled-coil region" evidence="1">
    <location>
        <begin position="559"/>
        <end position="650"/>
    </location>
</feature>
<keyword evidence="1" id="KW-0175">Coiled coil</keyword>
<evidence type="ECO:0000313" key="5">
    <source>
        <dbReference type="RefSeq" id="XP_020826242.1"/>
    </source>
</evidence>
<dbReference type="GO" id="GO:0005929">
    <property type="term" value="C:cilium"/>
    <property type="evidence" value="ECO:0007669"/>
    <property type="project" value="TreeGrafter"/>
</dbReference>
<dbReference type="CTD" id="285331"/>
<feature type="region of interest" description="Disordered" evidence="2">
    <location>
        <begin position="735"/>
        <end position="754"/>
    </location>
</feature>
<gene>
    <name evidence="5" type="primary">CCDC66</name>
</gene>
<dbReference type="InterPro" id="IPR039183">
    <property type="entry name" value="CCD66"/>
</dbReference>
<dbReference type="Pfam" id="PF15236">
    <property type="entry name" value="CCDC66"/>
    <property type="match status" value="1"/>
</dbReference>
<dbReference type="Proteomes" id="UP000515140">
    <property type="component" value="Unplaced"/>
</dbReference>
<feature type="compositionally biased region" description="Basic residues" evidence="2">
    <location>
        <begin position="773"/>
        <end position="782"/>
    </location>
</feature>
<evidence type="ECO:0000256" key="1">
    <source>
        <dbReference type="SAM" id="Coils"/>
    </source>
</evidence>
<dbReference type="RefSeq" id="XP_020826242.1">
    <property type="nucleotide sequence ID" value="XM_020970583.1"/>
</dbReference>
<feature type="compositionally biased region" description="Basic and acidic residues" evidence="2">
    <location>
        <begin position="276"/>
        <end position="290"/>
    </location>
</feature>
<keyword evidence="4" id="KW-1185">Reference proteome</keyword>
<dbReference type="FunCoup" id="A0A6P5IVS0">
    <property type="interactions" value="916"/>
</dbReference>
<feature type="region of interest" description="Disordered" evidence="2">
    <location>
        <begin position="771"/>
        <end position="882"/>
    </location>
</feature>
<name>A0A6P5IVS0_PHACI</name>
<feature type="compositionally biased region" description="Basic and acidic residues" evidence="2">
    <location>
        <begin position="809"/>
        <end position="820"/>
    </location>
</feature>
<feature type="compositionally biased region" description="Polar residues" evidence="2">
    <location>
        <begin position="470"/>
        <end position="480"/>
    </location>
</feature>
<dbReference type="GO" id="GO:0005874">
    <property type="term" value="C:microtubule"/>
    <property type="evidence" value="ECO:0007669"/>
    <property type="project" value="TreeGrafter"/>
</dbReference>